<dbReference type="AlphaFoldDB" id="A0A926ZL27"/>
<keyword evidence="1" id="KW-0472">Membrane</keyword>
<dbReference type="Proteomes" id="UP000641646">
    <property type="component" value="Unassembled WGS sequence"/>
</dbReference>
<proteinExistence type="predicted"/>
<sequence>METTALNVLALVAFVLLVAVSGGVLYLTVMEWRDRRRQDSDKRSTRRR</sequence>
<evidence type="ECO:0008006" key="4">
    <source>
        <dbReference type="Google" id="ProtNLM"/>
    </source>
</evidence>
<name>A0A926ZL27_9CYAN</name>
<organism evidence="2 3">
    <name type="scientific">Aerosakkonema funiforme FACHB-1375</name>
    <dbReference type="NCBI Taxonomy" id="2949571"/>
    <lineage>
        <taxon>Bacteria</taxon>
        <taxon>Bacillati</taxon>
        <taxon>Cyanobacteriota</taxon>
        <taxon>Cyanophyceae</taxon>
        <taxon>Oscillatoriophycideae</taxon>
        <taxon>Aerosakkonematales</taxon>
        <taxon>Aerosakkonemataceae</taxon>
        <taxon>Aerosakkonema</taxon>
    </lineage>
</organism>
<gene>
    <name evidence="2" type="ORF">H6G03_35460</name>
</gene>
<evidence type="ECO:0000313" key="2">
    <source>
        <dbReference type="EMBL" id="MBD2186294.1"/>
    </source>
</evidence>
<evidence type="ECO:0000313" key="3">
    <source>
        <dbReference type="Proteomes" id="UP000641646"/>
    </source>
</evidence>
<dbReference type="EMBL" id="JACJPW010000187">
    <property type="protein sequence ID" value="MBD2186294.1"/>
    <property type="molecule type" value="Genomic_DNA"/>
</dbReference>
<comment type="caution">
    <text evidence="2">The sequence shown here is derived from an EMBL/GenBank/DDBJ whole genome shotgun (WGS) entry which is preliminary data.</text>
</comment>
<protein>
    <recommendedName>
        <fullName evidence="4">Sgl0002 protein</fullName>
    </recommendedName>
</protein>
<feature type="transmembrane region" description="Helical" evidence="1">
    <location>
        <begin position="6"/>
        <end position="29"/>
    </location>
</feature>
<keyword evidence="1" id="KW-1133">Transmembrane helix</keyword>
<keyword evidence="1" id="KW-0812">Transmembrane</keyword>
<accession>A0A926ZL27</accession>
<evidence type="ECO:0000256" key="1">
    <source>
        <dbReference type="SAM" id="Phobius"/>
    </source>
</evidence>
<reference evidence="2" key="1">
    <citation type="journal article" date="2015" name="ISME J.">
        <title>Draft Genome Sequence of Streptomyces incarnatus NRRL8089, which Produces the Nucleoside Antibiotic Sinefungin.</title>
        <authorList>
            <person name="Oshima K."/>
            <person name="Hattori M."/>
            <person name="Shimizu H."/>
            <person name="Fukuda K."/>
            <person name="Nemoto M."/>
            <person name="Inagaki K."/>
            <person name="Tamura T."/>
        </authorList>
    </citation>
    <scope>NUCLEOTIDE SEQUENCE</scope>
    <source>
        <strain evidence="2">FACHB-1375</strain>
    </source>
</reference>
<reference evidence="2" key="2">
    <citation type="submission" date="2020-08" db="EMBL/GenBank/DDBJ databases">
        <authorList>
            <person name="Chen M."/>
            <person name="Teng W."/>
            <person name="Zhao L."/>
            <person name="Hu C."/>
            <person name="Zhou Y."/>
            <person name="Han B."/>
            <person name="Song L."/>
            <person name="Shu W."/>
        </authorList>
    </citation>
    <scope>NUCLEOTIDE SEQUENCE</scope>
    <source>
        <strain evidence="2">FACHB-1375</strain>
    </source>
</reference>
<dbReference type="RefSeq" id="WP_190475475.1">
    <property type="nucleotide sequence ID" value="NZ_JACJPW010000187.1"/>
</dbReference>
<keyword evidence="3" id="KW-1185">Reference proteome</keyword>